<feature type="domain" description="Hydantoinase A/oxoprolinase" evidence="1">
    <location>
        <begin position="199"/>
        <end position="481"/>
    </location>
</feature>
<dbReference type="PANTHER" id="PTHR11365:SF23">
    <property type="entry name" value="HYPOTHETICAL 5-OXOPROLINASE (EUROFUNG)-RELATED"/>
    <property type="match status" value="1"/>
</dbReference>
<feature type="domain" description="Acetophenone carboxylase-like C-terminal" evidence="3">
    <location>
        <begin position="497"/>
        <end position="658"/>
    </location>
</feature>
<dbReference type="Pfam" id="PF05378">
    <property type="entry name" value="Hydant_A_N"/>
    <property type="match status" value="1"/>
</dbReference>
<sequence length="675" mass="72273">MIGVDVGGTFTDVVAISGGEIVTVKVPTVVGRTEEGVLAGAREAGVGDAGIFNHASTQGLNAIITRRLPKIGFLTTLGHRDMLDGGRVYRPAAGLTDPHWRRSFGDAGRPLVPRYLRRGIRERVSADGTVVIPLDEDHARTQLRVLKRCGVQGIAVCLVNSYVDGKHESRLRELVAEELGTVPCSISSDVSPLAKEYARASTTVIDACMRIIYGHYTERLQDGLHESGFRGSINYANCAAQLAPVEAAMERPFEIVFAGPAAGTMASRHFGGGIGVAQIICADVGGTSCDFSVITDGRSTTNTTFELEHDLSVNALSTEIRSIGAGGGSVVGVDAGGAITVGPASAGSDPGPASYGRGGTVPTTTDTFLLMGVLDPGDFAAGRLKLDRALAREAFDRLDTALPFEQRVRFAFRMAVNNIAEGVVNTGVRHGIDTRDFALMAFGAAGPMLLPAVLDIVNCAECIVPPHPGLFSALGLVSSDQVFSASRTAYIELAPAATETIGDLFAEMETKLRERLGFAQHEVRITRSFDGYLAGQSWETPFVPAPPGPIDTAAVEEMVWNFHDTYQARTGNRFEALGVEAVTFRVQAIVPVSKVSYPMAPAARTRPPVPRRRREVRYLAERPIEAPEYERSDLHQDDEIRGPAIVRESLSTTFIVPGQVMKVGRYGELRIRNTA</sequence>
<evidence type="ECO:0000313" key="4">
    <source>
        <dbReference type="EMBL" id="MTD54572.1"/>
    </source>
</evidence>
<dbReference type="InterPro" id="IPR002821">
    <property type="entry name" value="Hydantoinase_A"/>
</dbReference>
<evidence type="ECO:0000259" key="2">
    <source>
        <dbReference type="Pfam" id="PF05378"/>
    </source>
</evidence>
<dbReference type="InterPro" id="IPR049517">
    <property type="entry name" value="ACX-like_C"/>
</dbReference>
<evidence type="ECO:0000259" key="3">
    <source>
        <dbReference type="Pfam" id="PF19278"/>
    </source>
</evidence>
<dbReference type="OrthoDB" id="9768323at2"/>
<reference evidence="4 5" key="1">
    <citation type="submission" date="2019-11" db="EMBL/GenBank/DDBJ databases">
        <title>Draft genome of Amycolatopsis RM579.</title>
        <authorList>
            <person name="Duangmal K."/>
            <person name="Mingma R."/>
        </authorList>
    </citation>
    <scope>NUCLEOTIDE SEQUENCE [LARGE SCALE GENOMIC DNA]</scope>
    <source>
        <strain evidence="4 5">RM579</strain>
    </source>
</reference>
<dbReference type="GO" id="GO:0017168">
    <property type="term" value="F:5-oxoprolinase (ATP-hydrolyzing) activity"/>
    <property type="evidence" value="ECO:0007669"/>
    <property type="project" value="TreeGrafter"/>
</dbReference>
<dbReference type="InterPro" id="IPR045079">
    <property type="entry name" value="Oxoprolinase-like"/>
</dbReference>
<dbReference type="GO" id="GO:0005829">
    <property type="term" value="C:cytosol"/>
    <property type="evidence" value="ECO:0007669"/>
    <property type="project" value="TreeGrafter"/>
</dbReference>
<evidence type="ECO:0000313" key="5">
    <source>
        <dbReference type="Proteomes" id="UP000440096"/>
    </source>
</evidence>
<protein>
    <submittedName>
        <fullName evidence="4">Hydantoinase/oxoprolinase family protein</fullName>
    </submittedName>
</protein>
<dbReference type="GO" id="GO:0006749">
    <property type="term" value="P:glutathione metabolic process"/>
    <property type="evidence" value="ECO:0007669"/>
    <property type="project" value="TreeGrafter"/>
</dbReference>
<name>A0A6N7YRH6_9PSEU</name>
<gene>
    <name evidence="4" type="ORF">GKO32_11365</name>
</gene>
<dbReference type="Proteomes" id="UP000440096">
    <property type="component" value="Unassembled WGS sequence"/>
</dbReference>
<feature type="domain" description="Hydantoinase/oxoprolinase N-terminal" evidence="2">
    <location>
        <begin position="2"/>
        <end position="178"/>
    </location>
</feature>
<keyword evidence="5" id="KW-1185">Reference proteome</keyword>
<accession>A0A6N7YRH6</accession>
<dbReference type="Pfam" id="PF19278">
    <property type="entry name" value="Hydant_A_C"/>
    <property type="match status" value="1"/>
</dbReference>
<dbReference type="InterPro" id="IPR008040">
    <property type="entry name" value="Hydant_A_N"/>
</dbReference>
<dbReference type="EMBL" id="WMBA01000013">
    <property type="protein sequence ID" value="MTD54572.1"/>
    <property type="molecule type" value="Genomic_DNA"/>
</dbReference>
<dbReference type="PANTHER" id="PTHR11365">
    <property type="entry name" value="5-OXOPROLINASE RELATED"/>
    <property type="match status" value="1"/>
</dbReference>
<proteinExistence type="predicted"/>
<dbReference type="Pfam" id="PF01968">
    <property type="entry name" value="Hydantoinase_A"/>
    <property type="match status" value="1"/>
</dbReference>
<evidence type="ECO:0000259" key="1">
    <source>
        <dbReference type="Pfam" id="PF01968"/>
    </source>
</evidence>
<comment type="caution">
    <text evidence="4">The sequence shown here is derived from an EMBL/GenBank/DDBJ whole genome shotgun (WGS) entry which is preliminary data.</text>
</comment>
<dbReference type="AlphaFoldDB" id="A0A6N7YRH6"/>
<organism evidence="4 5">
    <name type="scientific">Amycolatopsis pithecellobii</name>
    <dbReference type="NCBI Taxonomy" id="664692"/>
    <lineage>
        <taxon>Bacteria</taxon>
        <taxon>Bacillati</taxon>
        <taxon>Actinomycetota</taxon>
        <taxon>Actinomycetes</taxon>
        <taxon>Pseudonocardiales</taxon>
        <taxon>Pseudonocardiaceae</taxon>
        <taxon>Amycolatopsis</taxon>
    </lineage>
</organism>